<gene>
    <name evidence="4" type="ORF">LIER_34556</name>
</gene>
<evidence type="ECO:0000313" key="5">
    <source>
        <dbReference type="Proteomes" id="UP001454036"/>
    </source>
</evidence>
<organism evidence="4 5">
    <name type="scientific">Lithospermum erythrorhizon</name>
    <name type="common">Purple gromwell</name>
    <name type="synonym">Lithospermum officinale var. erythrorhizon</name>
    <dbReference type="NCBI Taxonomy" id="34254"/>
    <lineage>
        <taxon>Eukaryota</taxon>
        <taxon>Viridiplantae</taxon>
        <taxon>Streptophyta</taxon>
        <taxon>Embryophyta</taxon>
        <taxon>Tracheophyta</taxon>
        <taxon>Spermatophyta</taxon>
        <taxon>Magnoliopsida</taxon>
        <taxon>eudicotyledons</taxon>
        <taxon>Gunneridae</taxon>
        <taxon>Pentapetalae</taxon>
        <taxon>asterids</taxon>
        <taxon>lamiids</taxon>
        <taxon>Boraginales</taxon>
        <taxon>Boraginaceae</taxon>
        <taxon>Boraginoideae</taxon>
        <taxon>Lithospermeae</taxon>
        <taxon>Lithospermum</taxon>
    </lineage>
</organism>
<dbReference type="Proteomes" id="UP001454036">
    <property type="component" value="Unassembled WGS sequence"/>
</dbReference>
<evidence type="ECO:0000256" key="1">
    <source>
        <dbReference type="ARBA" id="ARBA00004370"/>
    </source>
</evidence>
<name>A0AAV3S1N5_LITER</name>
<feature type="transmembrane region" description="Helical" evidence="3">
    <location>
        <begin position="83"/>
        <end position="104"/>
    </location>
</feature>
<dbReference type="GO" id="GO:0098542">
    <property type="term" value="P:defense response to other organism"/>
    <property type="evidence" value="ECO:0007669"/>
    <property type="project" value="InterPro"/>
</dbReference>
<dbReference type="PANTHER" id="PTHR31234">
    <property type="entry name" value="LATE EMBRYOGENESIS ABUNDANT (LEA) HYDROXYPROLINE-RICH GLYCOPROTEIN FAMILY"/>
    <property type="match status" value="1"/>
</dbReference>
<keyword evidence="2 3" id="KW-0472">Membrane</keyword>
<accession>A0AAV3S1N5</accession>
<evidence type="ECO:0008006" key="6">
    <source>
        <dbReference type="Google" id="ProtNLM"/>
    </source>
</evidence>
<dbReference type="InterPro" id="IPR044839">
    <property type="entry name" value="NDR1-like"/>
</dbReference>
<comment type="caution">
    <text evidence="4">The sequence shown here is derived from an EMBL/GenBank/DDBJ whole genome shotgun (WGS) entry which is preliminary data.</text>
</comment>
<keyword evidence="3" id="KW-1133">Transmembrane helix</keyword>
<dbReference type="AlphaFoldDB" id="A0AAV3S1N5"/>
<reference evidence="4 5" key="1">
    <citation type="submission" date="2024-01" db="EMBL/GenBank/DDBJ databases">
        <title>The complete chloroplast genome sequence of Lithospermum erythrorhizon: insights into the phylogenetic relationship among Boraginaceae species and the maternal lineages of purple gromwells.</title>
        <authorList>
            <person name="Okada T."/>
            <person name="Watanabe K."/>
        </authorList>
    </citation>
    <scope>NUCLEOTIDE SEQUENCE [LARGE SCALE GENOMIC DNA]</scope>
</reference>
<dbReference type="GO" id="GO:0005886">
    <property type="term" value="C:plasma membrane"/>
    <property type="evidence" value="ECO:0007669"/>
    <property type="project" value="TreeGrafter"/>
</dbReference>
<comment type="subcellular location">
    <subcellularLocation>
        <location evidence="1">Membrane</location>
    </subcellularLocation>
</comment>
<evidence type="ECO:0000256" key="3">
    <source>
        <dbReference type="SAM" id="Phobius"/>
    </source>
</evidence>
<evidence type="ECO:0000256" key="2">
    <source>
        <dbReference type="ARBA" id="ARBA00023136"/>
    </source>
</evidence>
<proteinExistence type="predicted"/>
<keyword evidence="5" id="KW-1185">Reference proteome</keyword>
<dbReference type="PANTHER" id="PTHR31234:SF2">
    <property type="entry name" value="OS05G0199100 PROTEIN"/>
    <property type="match status" value="1"/>
</dbReference>
<keyword evidence="3" id="KW-0812">Transmembrane</keyword>
<sequence length="263" mass="29496">MEGRAQPTEVPETDKSRKDISLNLWLDAKRRLSKGRENKETKETYVVQMPRDQVYRVPPPEHAKIVEKYKNLPKDEKGCKGSWYCWIIIAIVMLGISIGIFLAASHSLTGPKSPVFHVISIQAKNLDSKNGTLLPPSFDVGVTVSNQNSGMYASYKNGGNSSLVFKNVTIGAGQFEQLSQDKNQLSIVRLKLDGTKDASSKDINAGLNDKQKKSMILKIYVTAEMKNWIKSISKDMNVTCKFDLKSFEKNNEKILSENCQTDF</sequence>
<protein>
    <recommendedName>
        <fullName evidence="6">Late embryogenesis abundant protein LEA-2 subgroup domain-containing protein</fullName>
    </recommendedName>
</protein>
<dbReference type="EMBL" id="BAABME010014545">
    <property type="protein sequence ID" value="GAA0187268.1"/>
    <property type="molecule type" value="Genomic_DNA"/>
</dbReference>
<evidence type="ECO:0000313" key="4">
    <source>
        <dbReference type="EMBL" id="GAA0187268.1"/>
    </source>
</evidence>